<proteinExistence type="predicted"/>
<dbReference type="EMBL" id="FP565575">
    <property type="protein sequence ID" value="CBE68542.1"/>
    <property type="molecule type" value="Genomic_DNA"/>
</dbReference>
<name>D5MFL1_METO1</name>
<evidence type="ECO:0000256" key="1">
    <source>
        <dbReference type="ARBA" id="ARBA00023172"/>
    </source>
</evidence>
<dbReference type="InterPro" id="IPR011010">
    <property type="entry name" value="DNA_brk_join_enz"/>
</dbReference>
<evidence type="ECO:0000313" key="2">
    <source>
        <dbReference type="EMBL" id="CBE68542.1"/>
    </source>
</evidence>
<dbReference type="SUPFAM" id="SSF56349">
    <property type="entry name" value="DNA breaking-rejoining enzymes"/>
    <property type="match status" value="1"/>
</dbReference>
<dbReference type="eggNOG" id="COG4974">
    <property type="taxonomic scope" value="Bacteria"/>
</dbReference>
<gene>
    <name evidence="2" type="ORF">DAMO_1482</name>
</gene>
<organism evidence="2 3">
    <name type="scientific">Methylomirabilis oxygeniifera</name>
    <dbReference type="NCBI Taxonomy" id="671143"/>
    <lineage>
        <taxon>Bacteria</taxon>
        <taxon>Candidatus Methylomirabilota</taxon>
        <taxon>Candidatus Methylomirabilia</taxon>
        <taxon>Candidatus Methylomirabilales</taxon>
        <taxon>Candidatus Methylomirabilaceae</taxon>
        <taxon>Candidatus Methylomirabilis</taxon>
    </lineage>
</organism>
<dbReference type="InterPro" id="IPR013762">
    <property type="entry name" value="Integrase-like_cat_sf"/>
</dbReference>
<dbReference type="Proteomes" id="UP000006898">
    <property type="component" value="Chromosome"/>
</dbReference>
<reference evidence="2 3" key="1">
    <citation type="journal article" date="2010" name="Nature">
        <title>Nitrite-driven anaerobic methane oxidation by oxygenic bacteria.</title>
        <authorList>
            <person name="Ettwig K.F."/>
            <person name="Butler M.K."/>
            <person name="Le Paslier D."/>
            <person name="Pelletier E."/>
            <person name="Mangenot S."/>
            <person name="Kuypers M.M.M."/>
            <person name="Schreiber F."/>
            <person name="Dutilh B.E."/>
            <person name="Zedelius J."/>
            <person name="de Beer D."/>
            <person name="Gloerich J."/>
            <person name="Wessels H.J.C.T."/>
            <person name="van Allen T."/>
            <person name="Luesken F."/>
            <person name="Wu M."/>
            <person name="van de Pas-Schoonen K.T."/>
            <person name="Op den Camp H.J.M."/>
            <person name="Janssen-Megens E.M."/>
            <person name="Francoijs K-J."/>
            <person name="Stunnenberg H."/>
            <person name="Weissenbach J."/>
            <person name="Jetten M.S.M."/>
            <person name="Strous M."/>
        </authorList>
    </citation>
    <scope>NUCLEOTIDE SEQUENCE [LARGE SCALE GENOMIC DNA]</scope>
</reference>
<dbReference type="STRING" id="671143.DAMO_1482"/>
<dbReference type="KEGG" id="mox:DAMO_1482"/>
<dbReference type="Gene3D" id="1.10.443.10">
    <property type="entry name" value="Intergrase catalytic core"/>
    <property type="match status" value="1"/>
</dbReference>
<dbReference type="HOGENOM" id="CLU_027562_46_3_0"/>
<dbReference type="GO" id="GO:0003677">
    <property type="term" value="F:DNA binding"/>
    <property type="evidence" value="ECO:0007669"/>
    <property type="project" value="InterPro"/>
</dbReference>
<accession>D5MFL1</accession>
<dbReference type="AlphaFoldDB" id="D5MFL1"/>
<dbReference type="GO" id="GO:0006310">
    <property type="term" value="P:DNA recombination"/>
    <property type="evidence" value="ECO:0007669"/>
    <property type="project" value="UniProtKB-KW"/>
</dbReference>
<keyword evidence="1" id="KW-0233">DNA recombination</keyword>
<sequence>MLEDGDHIRTVQELLGHTDLATTMMCTHVLNRGGRGVQSPAESLPA</sequence>
<evidence type="ECO:0000313" key="3">
    <source>
        <dbReference type="Proteomes" id="UP000006898"/>
    </source>
</evidence>
<protein>
    <submittedName>
        <fullName evidence="2">Integrase/recombinase (E2 protein)</fullName>
    </submittedName>
</protein>
<dbReference type="GO" id="GO:0015074">
    <property type="term" value="P:DNA integration"/>
    <property type="evidence" value="ECO:0007669"/>
    <property type="project" value="InterPro"/>
</dbReference>